<evidence type="ECO:0000313" key="1">
    <source>
        <dbReference type="EMBL" id="KAJ8404075.1"/>
    </source>
</evidence>
<dbReference type="EMBL" id="JAINUG010000055">
    <property type="protein sequence ID" value="KAJ8404075.1"/>
    <property type="molecule type" value="Genomic_DNA"/>
</dbReference>
<keyword evidence="2" id="KW-1185">Reference proteome</keyword>
<protein>
    <submittedName>
        <fullName evidence="1">Uncharacterized protein</fullName>
    </submittedName>
</protein>
<evidence type="ECO:0000313" key="2">
    <source>
        <dbReference type="Proteomes" id="UP001221898"/>
    </source>
</evidence>
<accession>A0AAD7SK11</accession>
<sequence>MEQAVTVLWPLQGSKRKETPGSNNTTASVLAVWSEAVEVGELEVLLTGHRNDLRDRRAHPLLVLPNLGPEKQRAGQRGRLFLPWSPLATLSSVSALKIPQDSAASGSHWTQRPKDEALGEPFEFPHFGETHAEERHPPDGVCQDSRRLKTARGTFAPPSLPGAKGSVFWKSASRRGIL</sequence>
<name>A0AAD7SK11_9TELE</name>
<reference evidence="1" key="1">
    <citation type="journal article" date="2023" name="Science">
        <title>Genome structures resolve the early diversification of teleost fishes.</title>
        <authorList>
            <person name="Parey E."/>
            <person name="Louis A."/>
            <person name="Montfort J."/>
            <person name="Bouchez O."/>
            <person name="Roques C."/>
            <person name="Iampietro C."/>
            <person name="Lluch J."/>
            <person name="Castinel A."/>
            <person name="Donnadieu C."/>
            <person name="Desvignes T."/>
            <person name="Floi Bucao C."/>
            <person name="Jouanno E."/>
            <person name="Wen M."/>
            <person name="Mejri S."/>
            <person name="Dirks R."/>
            <person name="Jansen H."/>
            <person name="Henkel C."/>
            <person name="Chen W.J."/>
            <person name="Zahm M."/>
            <person name="Cabau C."/>
            <person name="Klopp C."/>
            <person name="Thompson A.W."/>
            <person name="Robinson-Rechavi M."/>
            <person name="Braasch I."/>
            <person name="Lecointre G."/>
            <person name="Bobe J."/>
            <person name="Postlethwait J.H."/>
            <person name="Berthelot C."/>
            <person name="Roest Crollius H."/>
            <person name="Guiguen Y."/>
        </authorList>
    </citation>
    <scope>NUCLEOTIDE SEQUENCE</scope>
    <source>
        <strain evidence="1">NC1722</strain>
    </source>
</reference>
<comment type="caution">
    <text evidence="1">The sequence shown here is derived from an EMBL/GenBank/DDBJ whole genome shotgun (WGS) entry which is preliminary data.</text>
</comment>
<dbReference type="AlphaFoldDB" id="A0AAD7SK11"/>
<gene>
    <name evidence="1" type="ORF">AAFF_G00344250</name>
</gene>
<dbReference type="Proteomes" id="UP001221898">
    <property type="component" value="Unassembled WGS sequence"/>
</dbReference>
<proteinExistence type="predicted"/>
<organism evidence="1 2">
    <name type="scientific">Aldrovandia affinis</name>
    <dbReference type="NCBI Taxonomy" id="143900"/>
    <lineage>
        <taxon>Eukaryota</taxon>
        <taxon>Metazoa</taxon>
        <taxon>Chordata</taxon>
        <taxon>Craniata</taxon>
        <taxon>Vertebrata</taxon>
        <taxon>Euteleostomi</taxon>
        <taxon>Actinopterygii</taxon>
        <taxon>Neopterygii</taxon>
        <taxon>Teleostei</taxon>
        <taxon>Notacanthiformes</taxon>
        <taxon>Halosauridae</taxon>
        <taxon>Aldrovandia</taxon>
    </lineage>
</organism>